<dbReference type="EMBL" id="GGEC01074813">
    <property type="protein sequence ID" value="MBX55297.1"/>
    <property type="molecule type" value="Transcribed_RNA"/>
</dbReference>
<reference evidence="1" key="1">
    <citation type="submission" date="2018-02" db="EMBL/GenBank/DDBJ databases">
        <title>Rhizophora mucronata_Transcriptome.</title>
        <authorList>
            <person name="Meera S.P."/>
            <person name="Sreeshan A."/>
            <person name="Augustine A."/>
        </authorList>
    </citation>
    <scope>NUCLEOTIDE SEQUENCE</scope>
    <source>
        <tissue evidence="1">Leaf</tissue>
    </source>
</reference>
<protein>
    <submittedName>
        <fullName evidence="1">Uncharacterized protein</fullName>
    </submittedName>
</protein>
<accession>A0A2P2PKN8</accession>
<dbReference type="AlphaFoldDB" id="A0A2P2PKN8"/>
<name>A0A2P2PKN8_RHIMU</name>
<evidence type="ECO:0000313" key="1">
    <source>
        <dbReference type="EMBL" id="MBX55297.1"/>
    </source>
</evidence>
<proteinExistence type="predicted"/>
<organism evidence="1">
    <name type="scientific">Rhizophora mucronata</name>
    <name type="common">Asiatic mangrove</name>
    <dbReference type="NCBI Taxonomy" id="61149"/>
    <lineage>
        <taxon>Eukaryota</taxon>
        <taxon>Viridiplantae</taxon>
        <taxon>Streptophyta</taxon>
        <taxon>Embryophyta</taxon>
        <taxon>Tracheophyta</taxon>
        <taxon>Spermatophyta</taxon>
        <taxon>Magnoliopsida</taxon>
        <taxon>eudicotyledons</taxon>
        <taxon>Gunneridae</taxon>
        <taxon>Pentapetalae</taxon>
        <taxon>rosids</taxon>
        <taxon>fabids</taxon>
        <taxon>Malpighiales</taxon>
        <taxon>Rhizophoraceae</taxon>
        <taxon>Rhizophora</taxon>
    </lineage>
</organism>
<sequence length="127" mass="14828">MPCLQNFLTLYCYIIFQHNFPRTLEALILPLLSPAGAKVLTQKFDEMDEPTFEEVKYLPNSCRLLKSREGDNRVLLIIGSVNSYFRNLFYQVFYGAFDNQFYCNRCNSEQELFICLVGNSLFILEVV</sequence>